<feature type="domain" description="Multidrug resistance protein MdtA-like barrel-sandwich hybrid" evidence="7">
    <location>
        <begin position="71"/>
        <end position="209"/>
    </location>
</feature>
<proteinExistence type="inferred from homology"/>
<feature type="domain" description="Multidrug resistance protein MdtA-like alpha-helical hairpin" evidence="6">
    <location>
        <begin position="108"/>
        <end position="177"/>
    </location>
</feature>
<feature type="chain" id="PRO_5047230108" evidence="5">
    <location>
        <begin position="30"/>
        <end position="412"/>
    </location>
</feature>
<dbReference type="PANTHER" id="PTHR30158">
    <property type="entry name" value="ACRA/E-RELATED COMPONENT OF DRUG EFFLUX TRANSPORTER"/>
    <property type="match status" value="1"/>
</dbReference>
<dbReference type="InterPro" id="IPR058626">
    <property type="entry name" value="MdtA-like_b-barrel"/>
</dbReference>
<evidence type="ECO:0000259" key="9">
    <source>
        <dbReference type="Pfam" id="PF25967"/>
    </source>
</evidence>
<feature type="domain" description="Multidrug resistance protein MdtA-like beta-barrel" evidence="8">
    <location>
        <begin position="213"/>
        <end position="299"/>
    </location>
</feature>
<evidence type="ECO:0000259" key="8">
    <source>
        <dbReference type="Pfam" id="PF25944"/>
    </source>
</evidence>
<keyword evidence="3" id="KW-0175">Coiled coil</keyword>
<comment type="similarity">
    <text evidence="2">Belongs to the membrane fusion protein (MFP) (TC 8.A.1) family.</text>
</comment>
<dbReference type="RefSeq" id="WP_180285841.1">
    <property type="nucleotide sequence ID" value="NZ_JABFDB010000034.1"/>
</dbReference>
<evidence type="ECO:0000256" key="2">
    <source>
        <dbReference type="ARBA" id="ARBA00009477"/>
    </source>
</evidence>
<evidence type="ECO:0000256" key="1">
    <source>
        <dbReference type="ARBA" id="ARBA00004196"/>
    </source>
</evidence>
<comment type="subcellular location">
    <subcellularLocation>
        <location evidence="1">Cell envelope</location>
    </subcellularLocation>
</comment>
<evidence type="ECO:0000256" key="5">
    <source>
        <dbReference type="SAM" id="SignalP"/>
    </source>
</evidence>
<feature type="domain" description="Multidrug resistance protein MdtA-like C-terminal permuted SH3" evidence="9">
    <location>
        <begin position="309"/>
        <end position="367"/>
    </location>
</feature>
<feature type="compositionally biased region" description="Low complexity" evidence="4">
    <location>
        <begin position="392"/>
        <end position="412"/>
    </location>
</feature>
<dbReference type="Gene3D" id="1.10.287.470">
    <property type="entry name" value="Helix hairpin bin"/>
    <property type="match status" value="1"/>
</dbReference>
<dbReference type="Pfam" id="PF25967">
    <property type="entry name" value="RND-MFP_C"/>
    <property type="match status" value="1"/>
</dbReference>
<dbReference type="InterPro" id="IPR058627">
    <property type="entry name" value="MdtA-like_C"/>
</dbReference>
<evidence type="ECO:0000313" key="11">
    <source>
        <dbReference type="Proteomes" id="UP000584642"/>
    </source>
</evidence>
<dbReference type="Pfam" id="PF25876">
    <property type="entry name" value="HH_MFP_RND"/>
    <property type="match status" value="1"/>
</dbReference>
<feature type="coiled-coil region" evidence="3">
    <location>
        <begin position="108"/>
        <end position="173"/>
    </location>
</feature>
<accession>A0ABX2TL55</accession>
<dbReference type="NCBIfam" id="TIGR01730">
    <property type="entry name" value="RND_mfp"/>
    <property type="match status" value="1"/>
</dbReference>
<dbReference type="InterPro" id="IPR006143">
    <property type="entry name" value="RND_pump_MFP"/>
</dbReference>
<dbReference type="InterPro" id="IPR058624">
    <property type="entry name" value="MdtA-like_HH"/>
</dbReference>
<dbReference type="Gene3D" id="2.40.30.170">
    <property type="match status" value="1"/>
</dbReference>
<evidence type="ECO:0000313" key="10">
    <source>
        <dbReference type="EMBL" id="NYZ24066.1"/>
    </source>
</evidence>
<evidence type="ECO:0000256" key="4">
    <source>
        <dbReference type="SAM" id="MobiDB-lite"/>
    </source>
</evidence>
<feature type="compositionally biased region" description="Basic and acidic residues" evidence="4">
    <location>
        <begin position="381"/>
        <end position="391"/>
    </location>
</feature>
<protein>
    <submittedName>
        <fullName evidence="10">Efflux RND transporter periplasmic adaptor subunit</fullName>
    </submittedName>
</protein>
<evidence type="ECO:0000256" key="3">
    <source>
        <dbReference type="SAM" id="Coils"/>
    </source>
</evidence>
<dbReference type="Pfam" id="PF25944">
    <property type="entry name" value="Beta-barrel_RND"/>
    <property type="match status" value="1"/>
</dbReference>
<dbReference type="Gene3D" id="2.40.50.100">
    <property type="match status" value="1"/>
</dbReference>
<evidence type="ECO:0000259" key="7">
    <source>
        <dbReference type="Pfam" id="PF25917"/>
    </source>
</evidence>
<dbReference type="EMBL" id="JABFDB010000034">
    <property type="protein sequence ID" value="NYZ24066.1"/>
    <property type="molecule type" value="Genomic_DNA"/>
</dbReference>
<feature type="region of interest" description="Disordered" evidence="4">
    <location>
        <begin position="367"/>
        <end position="412"/>
    </location>
</feature>
<reference evidence="10 11" key="1">
    <citation type="submission" date="2020-05" db="EMBL/GenBank/DDBJ databases">
        <title>Azospirillum oleiclasticum sp. nov, a nitrogen-fixing and heavy crude oil-emulsifying bacterium isolated from the crude oil of Yumen Oilfield.</title>
        <authorList>
            <person name="Wu D."/>
            <person name="Cai M."/>
            <person name="Zhang X."/>
        </authorList>
    </citation>
    <scope>NUCLEOTIDE SEQUENCE [LARGE SCALE GENOMIC DNA]</scope>
    <source>
        <strain evidence="10 11">ROY-1-1-2</strain>
    </source>
</reference>
<comment type="caution">
    <text evidence="10">The sequence shown here is derived from an EMBL/GenBank/DDBJ whole genome shotgun (WGS) entry which is preliminary data.</text>
</comment>
<dbReference type="Gene3D" id="2.40.420.20">
    <property type="match status" value="1"/>
</dbReference>
<sequence>MIEGWLVRRWAIALVAATLALTTATAASAQAPGGGQGAPLPAVVVAPVERRTIAPQSEFVGRVEPIASFDARVRVAGTLERVAFAEGQDVVRDQLLYVIEPAVYRARLDAAQAQLARAEAQLREATQDYERAVELNRRGTASEATLQQSQAARDSAQADVMAARAAVEQAELELSYTDIRSPIVGRVGATAVTEGNYVTPETGTLATVVQLDPIRVVFSVSDRQLLDVLQQTGAGSPAELTDRFVPTLRMANGTLYDQPGRVEFVDNRVDPQTGTIRVRARFTNPQALLLPGQYVNVVVRPEQTAQRPVVPVDAVQRNREGAYVLVVGADDVVQARPVTLGTQQDQVYAVRDGLQPGERIVVQGQQKLRPGMRVNPVSRSAEQEEKARREQGAAGSSVPAPAVAGSATGSPR</sequence>
<dbReference type="Proteomes" id="UP000584642">
    <property type="component" value="Unassembled WGS sequence"/>
</dbReference>
<dbReference type="Pfam" id="PF25917">
    <property type="entry name" value="BSH_RND"/>
    <property type="match status" value="1"/>
</dbReference>
<organism evidence="10 11">
    <name type="scientific">Azospirillum oleiclasticum</name>
    <dbReference type="NCBI Taxonomy" id="2735135"/>
    <lineage>
        <taxon>Bacteria</taxon>
        <taxon>Pseudomonadati</taxon>
        <taxon>Pseudomonadota</taxon>
        <taxon>Alphaproteobacteria</taxon>
        <taxon>Rhodospirillales</taxon>
        <taxon>Azospirillaceae</taxon>
        <taxon>Azospirillum</taxon>
    </lineage>
</organism>
<keyword evidence="11" id="KW-1185">Reference proteome</keyword>
<keyword evidence="5" id="KW-0732">Signal</keyword>
<evidence type="ECO:0000259" key="6">
    <source>
        <dbReference type="Pfam" id="PF25876"/>
    </source>
</evidence>
<gene>
    <name evidence="10" type="ORF">HND93_30555</name>
</gene>
<name>A0ABX2TL55_9PROT</name>
<feature type="signal peptide" evidence="5">
    <location>
        <begin position="1"/>
        <end position="29"/>
    </location>
</feature>
<dbReference type="SUPFAM" id="SSF111369">
    <property type="entry name" value="HlyD-like secretion proteins"/>
    <property type="match status" value="1"/>
</dbReference>
<dbReference type="InterPro" id="IPR058625">
    <property type="entry name" value="MdtA-like_BSH"/>
</dbReference>